<evidence type="ECO:0000313" key="3">
    <source>
        <dbReference type="Proteomes" id="UP000313359"/>
    </source>
</evidence>
<sequence>MQSVLGVHHVLSWNSSHPPSFTDPHRADLLGGRSQPHECQTRHGSWSIPAPTCGTCPPHMASPHTSSSWFFLPRGEQAFGIPSPAASAHARYRATGFELRKLAIMLSAPAPRAGLGTPRPVSGPSRPSPCCASAFKHSSTSAGRDRPVSYASKSKSKVEGEDTTPSSLARDAPMPDIDRPFLLPSLAPLPLLPLSSSSFRSGRGT</sequence>
<dbReference type="Proteomes" id="UP000313359">
    <property type="component" value="Unassembled WGS sequence"/>
</dbReference>
<gene>
    <name evidence="2" type="ORF">L227DRAFT_251645</name>
</gene>
<feature type="region of interest" description="Disordered" evidence="1">
    <location>
        <begin position="16"/>
        <end position="43"/>
    </location>
</feature>
<evidence type="ECO:0000256" key="1">
    <source>
        <dbReference type="SAM" id="MobiDB-lite"/>
    </source>
</evidence>
<organism evidence="2 3">
    <name type="scientific">Lentinus tigrinus ALCF2SS1-6</name>
    <dbReference type="NCBI Taxonomy" id="1328759"/>
    <lineage>
        <taxon>Eukaryota</taxon>
        <taxon>Fungi</taxon>
        <taxon>Dikarya</taxon>
        <taxon>Basidiomycota</taxon>
        <taxon>Agaricomycotina</taxon>
        <taxon>Agaricomycetes</taxon>
        <taxon>Polyporales</taxon>
        <taxon>Polyporaceae</taxon>
        <taxon>Lentinus</taxon>
    </lineage>
</organism>
<proteinExistence type="predicted"/>
<protein>
    <submittedName>
        <fullName evidence="2">Uncharacterized protein</fullName>
    </submittedName>
</protein>
<feature type="compositionally biased region" description="Low complexity" evidence="1">
    <location>
        <begin position="118"/>
        <end position="129"/>
    </location>
</feature>
<evidence type="ECO:0000313" key="2">
    <source>
        <dbReference type="EMBL" id="RPD56743.1"/>
    </source>
</evidence>
<feature type="region of interest" description="Disordered" evidence="1">
    <location>
        <begin position="111"/>
        <end position="180"/>
    </location>
</feature>
<keyword evidence="3" id="KW-1185">Reference proteome</keyword>
<accession>A0A5C2S051</accession>
<reference evidence="2" key="1">
    <citation type="journal article" date="2018" name="Genome Biol. Evol.">
        <title>Genomics and development of Lentinus tigrinus, a white-rot wood-decaying mushroom with dimorphic fruiting bodies.</title>
        <authorList>
            <person name="Wu B."/>
            <person name="Xu Z."/>
            <person name="Knudson A."/>
            <person name="Carlson A."/>
            <person name="Chen N."/>
            <person name="Kovaka S."/>
            <person name="LaButti K."/>
            <person name="Lipzen A."/>
            <person name="Pennachio C."/>
            <person name="Riley R."/>
            <person name="Schakwitz W."/>
            <person name="Umezawa K."/>
            <person name="Ohm R.A."/>
            <person name="Grigoriev I.V."/>
            <person name="Nagy L.G."/>
            <person name="Gibbons J."/>
            <person name="Hibbett D."/>
        </authorList>
    </citation>
    <scope>NUCLEOTIDE SEQUENCE [LARGE SCALE GENOMIC DNA]</scope>
    <source>
        <strain evidence="2">ALCF2SS1-6</strain>
    </source>
</reference>
<dbReference type="EMBL" id="ML122286">
    <property type="protein sequence ID" value="RPD56743.1"/>
    <property type="molecule type" value="Genomic_DNA"/>
</dbReference>
<dbReference type="AlphaFoldDB" id="A0A5C2S051"/>
<name>A0A5C2S051_9APHY</name>